<proteinExistence type="predicted"/>
<dbReference type="OrthoDB" id="10482618at2759"/>
<dbReference type="AlphaFoldDB" id="A0A565CG84"/>
<comment type="caution">
    <text evidence="1">The sequence shown here is derived from an EMBL/GenBank/DDBJ whole genome shotgun (WGS) entry which is preliminary data.</text>
</comment>
<gene>
    <name evidence="1" type="ORF">ANE_LOCUS23127</name>
</gene>
<keyword evidence="2" id="KW-1185">Reference proteome</keyword>
<evidence type="ECO:0000313" key="1">
    <source>
        <dbReference type="EMBL" id="VVB12683.1"/>
    </source>
</evidence>
<name>A0A565CG84_9BRAS</name>
<organism evidence="1 2">
    <name type="scientific">Arabis nemorensis</name>
    <dbReference type="NCBI Taxonomy" id="586526"/>
    <lineage>
        <taxon>Eukaryota</taxon>
        <taxon>Viridiplantae</taxon>
        <taxon>Streptophyta</taxon>
        <taxon>Embryophyta</taxon>
        <taxon>Tracheophyta</taxon>
        <taxon>Spermatophyta</taxon>
        <taxon>Magnoliopsida</taxon>
        <taxon>eudicotyledons</taxon>
        <taxon>Gunneridae</taxon>
        <taxon>Pentapetalae</taxon>
        <taxon>rosids</taxon>
        <taxon>malvids</taxon>
        <taxon>Brassicales</taxon>
        <taxon>Brassicaceae</taxon>
        <taxon>Arabideae</taxon>
        <taxon>Arabis</taxon>
    </lineage>
</organism>
<dbReference type="EMBL" id="CABITT030000007">
    <property type="protein sequence ID" value="VVB12683.1"/>
    <property type="molecule type" value="Genomic_DNA"/>
</dbReference>
<dbReference type="Proteomes" id="UP000489600">
    <property type="component" value="Unassembled WGS sequence"/>
</dbReference>
<sequence>MVDILASRTTLGPLIPYVGSTGPRQTGIPITVTVSSVWRRGHWMERSRSIEQMLIHITSIAISDDEVD</sequence>
<evidence type="ECO:0000313" key="2">
    <source>
        <dbReference type="Proteomes" id="UP000489600"/>
    </source>
</evidence>
<protein>
    <submittedName>
        <fullName evidence="1">Uncharacterized protein</fullName>
    </submittedName>
</protein>
<accession>A0A565CG84</accession>
<reference evidence="1" key="1">
    <citation type="submission" date="2019-07" db="EMBL/GenBank/DDBJ databases">
        <authorList>
            <person name="Dittberner H."/>
        </authorList>
    </citation>
    <scope>NUCLEOTIDE SEQUENCE [LARGE SCALE GENOMIC DNA]</scope>
</reference>